<organism evidence="2 3">
    <name type="scientific">Streptococcus dysgalactiae subsp. equisimilis</name>
    <name type="common">Streptococcus equisimilis</name>
    <dbReference type="NCBI Taxonomy" id="119602"/>
    <lineage>
        <taxon>Bacteria</taxon>
        <taxon>Bacillati</taxon>
        <taxon>Bacillota</taxon>
        <taxon>Bacilli</taxon>
        <taxon>Lactobacillales</taxon>
        <taxon>Streptococcaceae</taxon>
        <taxon>Streptococcus</taxon>
    </lineage>
</organism>
<dbReference type="GO" id="GO:0016020">
    <property type="term" value="C:membrane"/>
    <property type="evidence" value="ECO:0007669"/>
    <property type="project" value="InterPro"/>
</dbReference>
<evidence type="ECO:0000313" key="2">
    <source>
        <dbReference type="EMBL" id="SQF66961.1"/>
    </source>
</evidence>
<dbReference type="InterPro" id="IPR007820">
    <property type="entry name" value="AbrB_fam"/>
</dbReference>
<evidence type="ECO:0000256" key="1">
    <source>
        <dbReference type="SAM" id="Phobius"/>
    </source>
</evidence>
<proteinExistence type="predicted"/>
<sequence length="354" mass="38168">MVLILITLLVGSLGGIIAKRLKIPAPFMIGSMAAVAMASILTGQMQAPSQMKLIAQIVSGAYIGQTVSQKDLANLPKLAKSIVSLMALFTLNMLVMGFLFHHFFGLDLVTAFLSCLPGGIMDVSLMAVDMGAKPDIVATLQSARLIGILIILPLWVQFWVKRVTPKPISQPLEKQIAQRATNHSLSYPSQAWNNMVILSVASVGGFIGLLLNIPVGALIVSLLFSAILKMSQNTPQLSREIRFIAQILAGTLIGTSFTRESLLDMFHLIVPIMLLLASYLLINVFFGYMMYKRGILDLQSALFASSPAGATDISLLAGDLGGDMAKIAGIQISRTLYTVIVMPLLVKWLVISLL</sequence>
<feature type="transmembrane region" description="Helical" evidence="1">
    <location>
        <begin position="82"/>
        <end position="104"/>
    </location>
</feature>
<feature type="transmembrane region" description="Helical" evidence="1">
    <location>
        <begin position="195"/>
        <end position="228"/>
    </location>
</feature>
<dbReference type="Proteomes" id="UP000249571">
    <property type="component" value="Chromosome 1"/>
</dbReference>
<dbReference type="GO" id="GO:0010468">
    <property type="term" value="P:regulation of gene expression"/>
    <property type="evidence" value="ECO:0007669"/>
    <property type="project" value="InterPro"/>
</dbReference>
<dbReference type="InterPro" id="IPR017516">
    <property type="entry name" value="AbrB_dup"/>
</dbReference>
<dbReference type="NCBIfam" id="TIGR03082">
    <property type="entry name" value="Gneg_AbrB_dup"/>
    <property type="match status" value="1"/>
</dbReference>
<feature type="transmembrane region" description="Helical" evidence="1">
    <location>
        <begin position="265"/>
        <end position="286"/>
    </location>
</feature>
<dbReference type="PIRSF" id="PIRSF038991">
    <property type="entry name" value="Protein_AbrB"/>
    <property type="match status" value="1"/>
</dbReference>
<name>A0A9X8T0B6_STREQ</name>
<dbReference type="PANTHER" id="PTHR38457:SF1">
    <property type="entry name" value="REGULATOR ABRB-RELATED"/>
    <property type="match status" value="1"/>
</dbReference>
<keyword evidence="1" id="KW-1133">Transmembrane helix</keyword>
<dbReference type="AlphaFoldDB" id="A0A9X8T0B6"/>
<dbReference type="Pfam" id="PF05145">
    <property type="entry name" value="AbrB"/>
    <property type="match status" value="2"/>
</dbReference>
<dbReference type="PANTHER" id="PTHR38457">
    <property type="entry name" value="REGULATOR ABRB-RELATED"/>
    <property type="match status" value="1"/>
</dbReference>
<feature type="transmembrane region" description="Helical" evidence="1">
    <location>
        <begin position="240"/>
        <end position="259"/>
    </location>
</feature>
<protein>
    <submittedName>
        <fullName evidence="2">Protein abrB</fullName>
    </submittedName>
</protein>
<feature type="transmembrane region" description="Helical" evidence="1">
    <location>
        <begin position="142"/>
        <end position="160"/>
    </location>
</feature>
<keyword evidence="1" id="KW-0472">Membrane</keyword>
<dbReference type="EMBL" id="LS483361">
    <property type="protein sequence ID" value="SQF66961.1"/>
    <property type="molecule type" value="Genomic_DNA"/>
</dbReference>
<dbReference type="RefSeq" id="WP_111716414.1">
    <property type="nucleotide sequence ID" value="NZ_LR134316.1"/>
</dbReference>
<feature type="transmembrane region" description="Helical" evidence="1">
    <location>
        <begin position="28"/>
        <end position="47"/>
    </location>
</feature>
<keyword evidence="1" id="KW-0812">Transmembrane</keyword>
<gene>
    <name evidence="2" type="ORF">NCTC6179_01135</name>
</gene>
<reference evidence="2 3" key="1">
    <citation type="submission" date="2018-06" db="EMBL/GenBank/DDBJ databases">
        <authorList>
            <consortium name="Pathogen Informatics"/>
            <person name="Doyle S."/>
        </authorList>
    </citation>
    <scope>NUCLEOTIDE SEQUENCE [LARGE SCALE GENOMIC DNA]</scope>
    <source>
        <strain evidence="2 3">NCTC6179</strain>
    </source>
</reference>
<evidence type="ECO:0000313" key="3">
    <source>
        <dbReference type="Proteomes" id="UP000249571"/>
    </source>
</evidence>
<feature type="transmembrane region" description="Helical" evidence="1">
    <location>
        <begin position="110"/>
        <end position="130"/>
    </location>
</feature>
<accession>A0A9X8T0B6</accession>